<keyword evidence="3" id="KW-1185">Reference proteome</keyword>
<dbReference type="Pfam" id="PF17170">
    <property type="entry name" value="DUF5128"/>
    <property type="match status" value="1"/>
</dbReference>
<dbReference type="Proteomes" id="UP001597361">
    <property type="component" value="Unassembled WGS sequence"/>
</dbReference>
<gene>
    <name evidence="2" type="ORF">ACFSKL_12470</name>
</gene>
<accession>A0ABW4VN77</accession>
<sequence length="393" mass="45670">MKSNYLLILSVFFCFVICSCGSNKNSDFGDLKNSEEIIALSLNGNWGKNEEKFTSLFIDYEVIPLKVPDSLFIVSIDKIHLSDDRIYVLDKKFSNLFCFNILGEFIGQVGSIGSGPGEFLGIEDFNIFEDNIILMSSGDMSFFVYDKFNFDFRKQYSLGLFGYSFVPLSLDKTMIYINHNPSSFGGNYNLFISDKDLKNPKGFFPFDPKKSYAVIDFSGFLTFQNEKILFAKPFDDLIYEFNSIEEDFNPIFKLETISEFVLENKEDFSKVVRPDILTNAEHKTSFMGSTFFMNEDFLVFDYHYKSRIFYGIYSLNKNLFKSFSKSSKDPLFKLLSKPIYLEEDRICFTFSSEAYVDFIKKYPQDLLLSNESFNEINNSPNDYYLVFSQINFR</sequence>
<reference evidence="3" key="1">
    <citation type="journal article" date="2019" name="Int. J. Syst. Evol. Microbiol.">
        <title>The Global Catalogue of Microorganisms (GCM) 10K type strain sequencing project: providing services to taxonomists for standard genome sequencing and annotation.</title>
        <authorList>
            <consortium name="The Broad Institute Genomics Platform"/>
            <consortium name="The Broad Institute Genome Sequencing Center for Infectious Disease"/>
            <person name="Wu L."/>
            <person name="Ma J."/>
        </authorList>
    </citation>
    <scope>NUCLEOTIDE SEQUENCE [LARGE SCALE GENOMIC DNA]</scope>
    <source>
        <strain evidence="3">CGMCC 1.15180</strain>
    </source>
</reference>
<evidence type="ECO:0000256" key="1">
    <source>
        <dbReference type="SAM" id="SignalP"/>
    </source>
</evidence>
<proteinExistence type="predicted"/>
<comment type="caution">
    <text evidence="2">The sequence shown here is derived from an EMBL/GenBank/DDBJ whole genome shotgun (WGS) entry which is preliminary data.</text>
</comment>
<feature type="signal peptide" evidence="1">
    <location>
        <begin position="1"/>
        <end position="24"/>
    </location>
</feature>
<feature type="chain" id="PRO_5045143717" evidence="1">
    <location>
        <begin position="25"/>
        <end position="393"/>
    </location>
</feature>
<organism evidence="2 3">
    <name type="scientific">Belliella marina</name>
    <dbReference type="NCBI Taxonomy" id="1644146"/>
    <lineage>
        <taxon>Bacteria</taxon>
        <taxon>Pseudomonadati</taxon>
        <taxon>Bacteroidota</taxon>
        <taxon>Cytophagia</taxon>
        <taxon>Cytophagales</taxon>
        <taxon>Cyclobacteriaceae</taxon>
        <taxon>Belliella</taxon>
    </lineage>
</organism>
<keyword evidence="1" id="KW-0732">Signal</keyword>
<dbReference type="RefSeq" id="WP_376886546.1">
    <property type="nucleotide sequence ID" value="NZ_JBHUHR010000038.1"/>
</dbReference>
<evidence type="ECO:0000313" key="2">
    <source>
        <dbReference type="EMBL" id="MFD2035609.1"/>
    </source>
</evidence>
<evidence type="ECO:0000313" key="3">
    <source>
        <dbReference type="Proteomes" id="UP001597361"/>
    </source>
</evidence>
<protein>
    <submittedName>
        <fullName evidence="2">6-bladed beta-propeller</fullName>
    </submittedName>
</protein>
<dbReference type="PROSITE" id="PS51257">
    <property type="entry name" value="PROKAR_LIPOPROTEIN"/>
    <property type="match status" value="1"/>
</dbReference>
<dbReference type="EMBL" id="JBHUHR010000038">
    <property type="protein sequence ID" value="MFD2035609.1"/>
    <property type="molecule type" value="Genomic_DNA"/>
</dbReference>
<name>A0ABW4VN77_9BACT</name>